<evidence type="ECO:0000313" key="2">
    <source>
        <dbReference type="Proteomes" id="UP000291106"/>
    </source>
</evidence>
<dbReference type="OrthoDB" id="9805121at2"/>
<accession>A0A411PEZ9</accession>
<keyword evidence="2" id="KW-1185">Reference proteome</keyword>
<evidence type="ECO:0000313" key="1">
    <source>
        <dbReference type="EMBL" id="QBF82131.1"/>
    </source>
</evidence>
<name>A0A411PEZ9_9GAMM</name>
<dbReference type="RefSeq" id="WP_130598104.1">
    <property type="nucleotide sequence ID" value="NZ_CP036200.1"/>
</dbReference>
<proteinExistence type="predicted"/>
<sequence>MALSIKRSKTDCCKKITQETKSPNTKEKELGAKHEQCFAKLASRSPNISWHQRPAFLLSAVVVLSLMSMELTAAGLKQGPDLNIKPRHFNGLRVTAETPISQLALNFTQLNLNNKLDLRTPVELGQSCADKSLCLPLPWQNTVDQALLPLAAQLDFNHTSFDHFGDESVTPIYRQHRPHDNDTTQLQAYRPGASQAVFPKVLWRSEIASSPYNPDAALLMLAVKVPAAMLGKGLLQVSFNPRQISEYRLLGYNPVDYRLADDKSKSKGIDVSPVSVMMFELYLNTSYHGSSSRSQQKLSLDAMQLSSGNNLDDVQQTTEAARFTPQQASRLGMGCIDVNRFPNSIAYVSLKLENQPSSLPVELEPEYGLFTLGKPNNTLKPLKQRCSSQYRIAMPSQIRDIETASGYMQSFAAVAGLVQAFNHNPYMRSFDYAKLNTLAKAGAETNRSPSYQGVLQFIEQQQKPLQYLLLNHFQGRDYKVAN</sequence>
<dbReference type="AlphaFoldDB" id="A0A411PEZ9"/>
<dbReference type="KEGG" id="smai:EXU30_04995"/>
<organism evidence="1 2">
    <name type="scientific">Shewanella maritima</name>
    <dbReference type="NCBI Taxonomy" id="2520507"/>
    <lineage>
        <taxon>Bacteria</taxon>
        <taxon>Pseudomonadati</taxon>
        <taxon>Pseudomonadota</taxon>
        <taxon>Gammaproteobacteria</taxon>
        <taxon>Alteromonadales</taxon>
        <taxon>Shewanellaceae</taxon>
        <taxon>Shewanella</taxon>
    </lineage>
</organism>
<dbReference type="Proteomes" id="UP000291106">
    <property type="component" value="Chromosome"/>
</dbReference>
<protein>
    <submittedName>
        <fullName evidence="1">Uncharacterized protein</fullName>
    </submittedName>
</protein>
<dbReference type="EMBL" id="CP036200">
    <property type="protein sequence ID" value="QBF82131.1"/>
    <property type="molecule type" value="Genomic_DNA"/>
</dbReference>
<gene>
    <name evidence="1" type="ORF">EXU30_04995</name>
</gene>
<reference evidence="1 2" key="1">
    <citation type="submission" date="2019-02" db="EMBL/GenBank/DDBJ databases">
        <title>Shewanella sp. D4-2 isolated from Dokdo Island.</title>
        <authorList>
            <person name="Baek K."/>
        </authorList>
    </citation>
    <scope>NUCLEOTIDE SEQUENCE [LARGE SCALE GENOMIC DNA]</scope>
    <source>
        <strain evidence="1 2">D4-2</strain>
    </source>
</reference>